<protein>
    <submittedName>
        <fullName evidence="1">Uncharacterized protein</fullName>
    </submittedName>
</protein>
<reference evidence="1 2" key="1">
    <citation type="submission" date="2017-07" db="EMBL/GenBank/DDBJ databases">
        <title>Genome Sequence of Antarctobacter heliothermus Strain SMS3 Isolated from a culture of the Diatom Skeletonema marinoi.</title>
        <authorList>
            <person name="Topel M."/>
            <person name="Pinder M.I.M."/>
            <person name="Johansson O.N."/>
            <person name="Kourtchenko O."/>
            <person name="Godhe A."/>
            <person name="Clarke A.K."/>
        </authorList>
    </citation>
    <scope>NUCLEOTIDE SEQUENCE [LARGE SCALE GENOMIC DNA]</scope>
    <source>
        <strain evidence="1 2">SMS3</strain>
    </source>
</reference>
<organism evidence="1 2">
    <name type="scientific">Antarctobacter heliothermus</name>
    <dbReference type="NCBI Taxonomy" id="74033"/>
    <lineage>
        <taxon>Bacteria</taxon>
        <taxon>Pseudomonadati</taxon>
        <taxon>Pseudomonadota</taxon>
        <taxon>Alphaproteobacteria</taxon>
        <taxon>Rhodobacterales</taxon>
        <taxon>Roseobacteraceae</taxon>
        <taxon>Antarctobacter</taxon>
    </lineage>
</organism>
<dbReference type="PROSITE" id="PS51257">
    <property type="entry name" value="PROKAR_LIPOPROTEIN"/>
    <property type="match status" value="1"/>
</dbReference>
<dbReference type="EMBL" id="CP022540">
    <property type="protein sequence ID" value="ASP18739.1"/>
    <property type="molecule type" value="Genomic_DNA"/>
</dbReference>
<proteinExistence type="predicted"/>
<evidence type="ECO:0000313" key="2">
    <source>
        <dbReference type="Proteomes" id="UP000203589"/>
    </source>
</evidence>
<evidence type="ECO:0000313" key="1">
    <source>
        <dbReference type="EMBL" id="ASP18739.1"/>
    </source>
</evidence>
<sequence length="80" mass="8531">MCIARRSFVIRSFLLAAIVGLACPVVSLAQSVTMLESVPLDDGPVNEAAEMRACLADFKPPSAPEAAANRRVHLILLPKT</sequence>
<dbReference type="Proteomes" id="UP000203589">
    <property type="component" value="Chromosome"/>
</dbReference>
<name>A0A222DXQ3_9RHOB</name>
<keyword evidence="2" id="KW-1185">Reference proteome</keyword>
<gene>
    <name evidence="1" type="ORF">ANTHELSMS3_00013</name>
</gene>
<dbReference type="AlphaFoldDB" id="A0A222DXQ3"/>
<dbReference type="KEGG" id="aht:ANTHELSMS3_00013"/>
<accession>A0A222DXQ3</accession>